<dbReference type="PANTHER" id="PTHR43798">
    <property type="entry name" value="MONOACYLGLYCEROL LIPASE"/>
    <property type="match status" value="1"/>
</dbReference>
<dbReference type="RefSeq" id="WP_154484094.1">
    <property type="nucleotide sequence ID" value="NZ_VULR01000008.1"/>
</dbReference>
<dbReference type="SUPFAM" id="SSF53474">
    <property type="entry name" value="alpha/beta-Hydrolases"/>
    <property type="match status" value="1"/>
</dbReference>
<evidence type="ECO:0000259" key="2">
    <source>
        <dbReference type="Pfam" id="PF00561"/>
    </source>
</evidence>
<keyword evidence="1" id="KW-0812">Transmembrane</keyword>
<keyword evidence="3" id="KW-0378">Hydrolase</keyword>
<keyword evidence="1" id="KW-1133">Transmembrane helix</keyword>
<dbReference type="GO" id="GO:0016020">
    <property type="term" value="C:membrane"/>
    <property type="evidence" value="ECO:0007669"/>
    <property type="project" value="TreeGrafter"/>
</dbReference>
<dbReference type="PANTHER" id="PTHR43798:SF27">
    <property type="entry name" value="HYDROLASE ALPHA_BETA HYDROLASE FOLD FAMILY"/>
    <property type="match status" value="1"/>
</dbReference>
<accession>A0A844FHI7</accession>
<evidence type="ECO:0000313" key="3">
    <source>
        <dbReference type="EMBL" id="MSS43408.1"/>
    </source>
</evidence>
<organism evidence="3 4">
    <name type="scientific">Anaerosalibacter bizertensis</name>
    <dbReference type="NCBI Taxonomy" id="932217"/>
    <lineage>
        <taxon>Bacteria</taxon>
        <taxon>Bacillati</taxon>
        <taxon>Bacillota</taxon>
        <taxon>Tissierellia</taxon>
        <taxon>Tissierellales</taxon>
        <taxon>Sporanaerobacteraceae</taxon>
        <taxon>Anaerosalibacter</taxon>
    </lineage>
</organism>
<reference evidence="3 4" key="1">
    <citation type="submission" date="2019-08" db="EMBL/GenBank/DDBJ databases">
        <title>In-depth cultivation of the pig gut microbiome towards novel bacterial diversity and tailored functional studies.</title>
        <authorList>
            <person name="Wylensek D."/>
            <person name="Hitch T.C.A."/>
            <person name="Clavel T."/>
        </authorList>
    </citation>
    <scope>NUCLEOTIDE SEQUENCE [LARGE SCALE GENOMIC DNA]</scope>
    <source>
        <strain evidence="3 4">Med78-601-WT-4W-RMD-3</strain>
    </source>
</reference>
<dbReference type="PRINTS" id="PR00111">
    <property type="entry name" value="ABHYDROLASE"/>
</dbReference>
<feature type="transmembrane region" description="Helical" evidence="1">
    <location>
        <begin position="21"/>
        <end position="39"/>
    </location>
</feature>
<dbReference type="GO" id="GO:0016787">
    <property type="term" value="F:hydrolase activity"/>
    <property type="evidence" value="ECO:0007669"/>
    <property type="project" value="UniProtKB-KW"/>
</dbReference>
<name>A0A844FHI7_9FIRM</name>
<evidence type="ECO:0000313" key="4">
    <source>
        <dbReference type="Proteomes" id="UP000462760"/>
    </source>
</evidence>
<dbReference type="EMBL" id="VULR01000008">
    <property type="protein sequence ID" value="MSS43408.1"/>
    <property type="molecule type" value="Genomic_DNA"/>
</dbReference>
<dbReference type="OrthoDB" id="9776303at2"/>
<feature type="domain" description="AB hydrolase-1" evidence="2">
    <location>
        <begin position="21"/>
        <end position="251"/>
    </location>
</feature>
<dbReference type="Pfam" id="PF00561">
    <property type="entry name" value="Abhydrolase_1"/>
    <property type="match status" value="1"/>
</dbReference>
<dbReference type="Gene3D" id="3.40.50.1820">
    <property type="entry name" value="alpha/beta hydrolase"/>
    <property type="match status" value="1"/>
</dbReference>
<sequence>MPYLEIKNKRIYYREHGEGEVVVFLNGMMMSTISWSPFIKVFSREYKMLLVDLIDQGFSDKADNDYDQNMHVEILKELLEELGYDKIHLFGISYGGQVAQLFTLRYKYMVKSLILSNTTSNVDNHIKRNLQTWYKAAKTYDSDLFLKTVIPSLYSEKFYKENFEWFNGNKKQLKRILNKEWYEAFMRGIKSTDGFDISFKIKEFDIPTLIISSDLDEIMPIRYQKYIYEKIPCSRWILIKDSGHACIYEKPHEFISILLGFLKTIDFNMIIR</sequence>
<dbReference type="InterPro" id="IPR050266">
    <property type="entry name" value="AB_hydrolase_sf"/>
</dbReference>
<keyword evidence="1" id="KW-0472">Membrane</keyword>
<dbReference type="InterPro" id="IPR029058">
    <property type="entry name" value="AB_hydrolase_fold"/>
</dbReference>
<dbReference type="Proteomes" id="UP000462760">
    <property type="component" value="Unassembled WGS sequence"/>
</dbReference>
<proteinExistence type="predicted"/>
<dbReference type="InterPro" id="IPR000073">
    <property type="entry name" value="AB_hydrolase_1"/>
</dbReference>
<gene>
    <name evidence="3" type="ORF">FYJ27_06635</name>
</gene>
<dbReference type="AlphaFoldDB" id="A0A844FHI7"/>
<comment type="caution">
    <text evidence="3">The sequence shown here is derived from an EMBL/GenBank/DDBJ whole genome shotgun (WGS) entry which is preliminary data.</text>
</comment>
<evidence type="ECO:0000256" key="1">
    <source>
        <dbReference type="SAM" id="Phobius"/>
    </source>
</evidence>
<protein>
    <submittedName>
        <fullName evidence="3">Alpha/beta hydrolase</fullName>
    </submittedName>
</protein>